<dbReference type="Proteomes" id="UP000294545">
    <property type="component" value="Unassembled WGS sequence"/>
</dbReference>
<comment type="caution">
    <text evidence="2">The sequence shown here is derived from an EMBL/GenBank/DDBJ whole genome shotgun (WGS) entry which is preliminary data.</text>
</comment>
<reference evidence="2 3" key="1">
    <citation type="submission" date="2019-03" db="EMBL/GenBank/DDBJ databases">
        <title>Genomic Encyclopedia of Type Strains, Phase IV (KMG-IV): sequencing the most valuable type-strain genomes for metagenomic binning, comparative biology and taxonomic classification.</title>
        <authorList>
            <person name="Goeker M."/>
        </authorList>
    </citation>
    <scope>NUCLEOTIDE SEQUENCE [LARGE SCALE GENOMIC DNA]</scope>
    <source>
        <strain evidence="2 3">DSM 24176</strain>
    </source>
</reference>
<dbReference type="PANTHER" id="PTHR13355">
    <property type="entry name" value="GLUCOSAMINE 6-PHOSPHATE N-ACETYLTRANSFERASE"/>
    <property type="match status" value="1"/>
</dbReference>
<evidence type="ECO:0000313" key="2">
    <source>
        <dbReference type="EMBL" id="TCK98036.1"/>
    </source>
</evidence>
<dbReference type="Gene3D" id="3.40.630.30">
    <property type="match status" value="1"/>
</dbReference>
<dbReference type="SUPFAM" id="SSF55729">
    <property type="entry name" value="Acyl-CoA N-acyltransferases (Nat)"/>
    <property type="match status" value="1"/>
</dbReference>
<protein>
    <submittedName>
        <fullName evidence="2">L-amino acid N-acyltransferase YncA</fullName>
    </submittedName>
</protein>
<dbReference type="EMBL" id="SMGQ01000011">
    <property type="protein sequence ID" value="TCK98036.1"/>
    <property type="molecule type" value="Genomic_DNA"/>
</dbReference>
<name>A0A4R1MXV2_9FIRM</name>
<dbReference type="OrthoDB" id="9804948at2"/>
<keyword evidence="2" id="KW-0808">Transferase</keyword>
<dbReference type="PANTHER" id="PTHR13355:SF15">
    <property type="entry name" value="GCN5-RELATED N-ACETYLTRANSFERASE 3, CHLOROPLASTIC"/>
    <property type="match status" value="1"/>
</dbReference>
<proteinExistence type="predicted"/>
<organism evidence="2 3">
    <name type="scientific">Natranaerovirga hydrolytica</name>
    <dbReference type="NCBI Taxonomy" id="680378"/>
    <lineage>
        <taxon>Bacteria</taxon>
        <taxon>Bacillati</taxon>
        <taxon>Bacillota</taxon>
        <taxon>Clostridia</taxon>
        <taxon>Lachnospirales</taxon>
        <taxon>Natranaerovirgaceae</taxon>
        <taxon>Natranaerovirga</taxon>
    </lineage>
</organism>
<dbReference type="CDD" id="cd04301">
    <property type="entry name" value="NAT_SF"/>
    <property type="match status" value="1"/>
</dbReference>
<accession>A0A4R1MXV2</accession>
<dbReference type="InterPro" id="IPR016181">
    <property type="entry name" value="Acyl_CoA_acyltransferase"/>
</dbReference>
<dbReference type="RefSeq" id="WP_132279868.1">
    <property type="nucleotide sequence ID" value="NZ_SMGQ01000011.1"/>
</dbReference>
<dbReference type="AlphaFoldDB" id="A0A4R1MXV2"/>
<keyword evidence="3" id="KW-1185">Reference proteome</keyword>
<sequence>MNDIYNIRLIQKEELQGLLDLYRHLDNGDPVLEDSVTLQKLWHSIYLDPNLYYIVAEKESLLVSTCTISIIKNLTRNMRPYGLIENVVTHSEYRNQGLGKKVLKKAVEIAKKNNCYKVMLLTGSKKQETLNFYKSAGFKDDLKTGFIIKL</sequence>
<feature type="domain" description="N-acetyltransferase" evidence="1">
    <location>
        <begin position="5"/>
        <end position="150"/>
    </location>
</feature>
<dbReference type="PROSITE" id="PS51186">
    <property type="entry name" value="GNAT"/>
    <property type="match status" value="1"/>
</dbReference>
<evidence type="ECO:0000313" key="3">
    <source>
        <dbReference type="Proteomes" id="UP000294545"/>
    </source>
</evidence>
<dbReference type="InterPro" id="IPR039143">
    <property type="entry name" value="GNPNAT1-like"/>
</dbReference>
<dbReference type="GO" id="GO:0008080">
    <property type="term" value="F:N-acetyltransferase activity"/>
    <property type="evidence" value="ECO:0007669"/>
    <property type="project" value="TreeGrafter"/>
</dbReference>
<evidence type="ECO:0000259" key="1">
    <source>
        <dbReference type="PROSITE" id="PS51186"/>
    </source>
</evidence>
<gene>
    <name evidence="2" type="ORF">EDC19_0447</name>
</gene>
<dbReference type="InterPro" id="IPR000182">
    <property type="entry name" value="GNAT_dom"/>
</dbReference>
<dbReference type="Pfam" id="PF00583">
    <property type="entry name" value="Acetyltransf_1"/>
    <property type="match status" value="1"/>
</dbReference>
<keyword evidence="2" id="KW-0012">Acyltransferase</keyword>